<evidence type="ECO:0000313" key="5">
    <source>
        <dbReference type="Proteomes" id="UP000030764"/>
    </source>
</evidence>
<protein>
    <recommendedName>
        <fullName evidence="3">HTH CENPB-type domain-containing protein</fullName>
    </recommendedName>
</protein>
<dbReference type="GO" id="GO:0005634">
    <property type="term" value="C:nucleus"/>
    <property type="evidence" value="ECO:0007669"/>
    <property type="project" value="UniProtKB-SubCell"/>
</dbReference>
<dbReference type="SUPFAM" id="SSF46689">
    <property type="entry name" value="Homeodomain-like"/>
    <property type="match status" value="1"/>
</dbReference>
<dbReference type="Proteomes" id="UP000030764">
    <property type="component" value="Unassembled WGS sequence"/>
</dbReference>
<name>A0A085LIF3_9BILA</name>
<dbReference type="InterPro" id="IPR009057">
    <property type="entry name" value="Homeodomain-like_sf"/>
</dbReference>
<evidence type="ECO:0000256" key="2">
    <source>
        <dbReference type="ARBA" id="ARBA00023125"/>
    </source>
</evidence>
<proteinExistence type="predicted"/>
<dbReference type="PROSITE" id="PS51253">
    <property type="entry name" value="HTH_CENPB"/>
    <property type="match status" value="1"/>
</dbReference>
<reference evidence="4 5" key="1">
    <citation type="journal article" date="2014" name="Nat. Genet.">
        <title>Genome and transcriptome of the porcine whipworm Trichuris suis.</title>
        <authorList>
            <person name="Jex A.R."/>
            <person name="Nejsum P."/>
            <person name="Schwarz E.M."/>
            <person name="Hu L."/>
            <person name="Young N.D."/>
            <person name="Hall R.S."/>
            <person name="Korhonen P.K."/>
            <person name="Liao S."/>
            <person name="Thamsborg S."/>
            <person name="Xia J."/>
            <person name="Xu P."/>
            <person name="Wang S."/>
            <person name="Scheerlinck J.P."/>
            <person name="Hofmann A."/>
            <person name="Sternberg P.W."/>
            <person name="Wang J."/>
            <person name="Gasser R.B."/>
        </authorList>
    </citation>
    <scope>NUCLEOTIDE SEQUENCE [LARGE SCALE GENOMIC DNA]</scope>
    <source>
        <strain evidence="4">DCEP-RM93M</strain>
    </source>
</reference>
<comment type="subcellular location">
    <subcellularLocation>
        <location evidence="1">Nucleus</location>
    </subcellularLocation>
</comment>
<dbReference type="EMBL" id="KL364895">
    <property type="protein sequence ID" value="KFD44749.1"/>
    <property type="molecule type" value="Genomic_DNA"/>
</dbReference>
<feature type="domain" description="HTH CENPB-type" evidence="3">
    <location>
        <begin position="1"/>
        <end position="39"/>
    </location>
</feature>
<evidence type="ECO:0000259" key="3">
    <source>
        <dbReference type="PROSITE" id="PS51253"/>
    </source>
</evidence>
<dbReference type="Gene3D" id="1.10.10.60">
    <property type="entry name" value="Homeodomain-like"/>
    <property type="match status" value="1"/>
</dbReference>
<gene>
    <name evidence="4" type="ORF">M513_14375</name>
</gene>
<sequence length="67" mass="7872">MVKEQARIFHKELGLPYQCDYSSGWLRRFKERHGLKLRAVFGEKRSVDNEAAATFVDEFTKLVSDEH</sequence>
<evidence type="ECO:0000256" key="1">
    <source>
        <dbReference type="ARBA" id="ARBA00004123"/>
    </source>
</evidence>
<accession>A0A085LIF3</accession>
<keyword evidence="5" id="KW-1185">Reference proteome</keyword>
<dbReference type="AlphaFoldDB" id="A0A085LIF3"/>
<evidence type="ECO:0000313" key="4">
    <source>
        <dbReference type="EMBL" id="KFD44749.1"/>
    </source>
</evidence>
<dbReference type="InterPro" id="IPR006600">
    <property type="entry name" value="HTH_CenpB_DNA-bd_dom"/>
</dbReference>
<dbReference type="Pfam" id="PF03221">
    <property type="entry name" value="HTH_Tnp_Tc5"/>
    <property type="match status" value="1"/>
</dbReference>
<organism evidence="4 5">
    <name type="scientific">Trichuris suis</name>
    <name type="common">pig whipworm</name>
    <dbReference type="NCBI Taxonomy" id="68888"/>
    <lineage>
        <taxon>Eukaryota</taxon>
        <taxon>Metazoa</taxon>
        <taxon>Ecdysozoa</taxon>
        <taxon>Nematoda</taxon>
        <taxon>Enoplea</taxon>
        <taxon>Dorylaimia</taxon>
        <taxon>Trichinellida</taxon>
        <taxon>Trichuridae</taxon>
        <taxon>Trichuris</taxon>
    </lineage>
</organism>
<keyword evidence="2" id="KW-0238">DNA-binding</keyword>
<dbReference type="GO" id="GO:0003677">
    <property type="term" value="F:DNA binding"/>
    <property type="evidence" value="ECO:0007669"/>
    <property type="project" value="UniProtKB-KW"/>
</dbReference>